<gene>
    <name evidence="6" type="ORF">GCM10022388_20310</name>
</gene>
<keyword evidence="3" id="KW-0378">Hydrolase</keyword>
<evidence type="ECO:0000256" key="1">
    <source>
        <dbReference type="ARBA" id="ARBA00001947"/>
    </source>
</evidence>
<dbReference type="PANTHER" id="PTHR46233:SF3">
    <property type="entry name" value="HYDROXYACYLGLUTATHIONE HYDROLASE GLOC"/>
    <property type="match status" value="1"/>
</dbReference>
<dbReference type="SUPFAM" id="SSF56281">
    <property type="entry name" value="Metallo-hydrolase/oxidoreductase"/>
    <property type="match status" value="1"/>
</dbReference>
<protein>
    <submittedName>
        <fullName evidence="6">MBL fold metallo-hydrolase</fullName>
    </submittedName>
</protein>
<evidence type="ECO:0000256" key="3">
    <source>
        <dbReference type="ARBA" id="ARBA00022801"/>
    </source>
</evidence>
<name>A0ABP7UWF1_9FLAO</name>
<dbReference type="InterPro" id="IPR036866">
    <property type="entry name" value="RibonucZ/Hydroxyglut_hydro"/>
</dbReference>
<sequence length="212" mass="24376">MQLKIDRLINPYKESNTYLVSIDDNRIVMIDFGNYPTDLLNEYLKNNNKQLVAVFLTHEHCDHCSGINELGDYHDFDLYCSEACAINIENEKQNLSCYIQDLKPFKILQKKRKVYDGELIQLGGLTFEIMITPGHSPGGISIFVKDFVFTGDTILEEGKPYLAFPHSNKSDYLISITKLLNRIQNQTILPGHGDDFQMTESIRKKLKLTLEH</sequence>
<evidence type="ECO:0000256" key="2">
    <source>
        <dbReference type="ARBA" id="ARBA00022723"/>
    </source>
</evidence>
<proteinExistence type="predicted"/>
<evidence type="ECO:0000256" key="4">
    <source>
        <dbReference type="ARBA" id="ARBA00022833"/>
    </source>
</evidence>
<dbReference type="RefSeq" id="WP_345094197.1">
    <property type="nucleotide sequence ID" value="NZ_BAABCS010000019.1"/>
</dbReference>
<evidence type="ECO:0000313" key="6">
    <source>
        <dbReference type="EMBL" id="GAA4053817.1"/>
    </source>
</evidence>
<dbReference type="PANTHER" id="PTHR46233">
    <property type="entry name" value="HYDROXYACYLGLUTATHIONE HYDROLASE GLOC"/>
    <property type="match status" value="1"/>
</dbReference>
<evidence type="ECO:0000313" key="7">
    <source>
        <dbReference type="Proteomes" id="UP001500426"/>
    </source>
</evidence>
<evidence type="ECO:0000259" key="5">
    <source>
        <dbReference type="SMART" id="SM00849"/>
    </source>
</evidence>
<keyword evidence="2" id="KW-0479">Metal-binding</keyword>
<dbReference type="CDD" id="cd06262">
    <property type="entry name" value="metallo-hydrolase-like_MBL-fold"/>
    <property type="match status" value="1"/>
</dbReference>
<feature type="domain" description="Metallo-beta-lactamase" evidence="5">
    <location>
        <begin position="14"/>
        <end position="192"/>
    </location>
</feature>
<accession>A0ABP7UWF1</accession>
<reference evidence="7" key="1">
    <citation type="journal article" date="2019" name="Int. J. Syst. Evol. Microbiol.">
        <title>The Global Catalogue of Microorganisms (GCM) 10K type strain sequencing project: providing services to taxonomists for standard genome sequencing and annotation.</title>
        <authorList>
            <consortium name="The Broad Institute Genomics Platform"/>
            <consortium name="The Broad Institute Genome Sequencing Center for Infectious Disease"/>
            <person name="Wu L."/>
            <person name="Ma J."/>
        </authorList>
    </citation>
    <scope>NUCLEOTIDE SEQUENCE [LARGE SCALE GENOMIC DNA]</scope>
    <source>
        <strain evidence="7">JCM 17068</strain>
    </source>
</reference>
<comment type="caution">
    <text evidence="6">The sequence shown here is derived from an EMBL/GenBank/DDBJ whole genome shotgun (WGS) entry which is preliminary data.</text>
</comment>
<keyword evidence="4" id="KW-0862">Zinc</keyword>
<dbReference type="EMBL" id="BAABCS010000019">
    <property type="protein sequence ID" value="GAA4053817.1"/>
    <property type="molecule type" value="Genomic_DNA"/>
</dbReference>
<dbReference type="InterPro" id="IPR051453">
    <property type="entry name" value="MBL_Glyoxalase_II"/>
</dbReference>
<dbReference type="Gene3D" id="3.60.15.10">
    <property type="entry name" value="Ribonuclease Z/Hydroxyacylglutathione hydrolase-like"/>
    <property type="match status" value="1"/>
</dbReference>
<dbReference type="InterPro" id="IPR001279">
    <property type="entry name" value="Metallo-B-lactamas"/>
</dbReference>
<dbReference type="SMART" id="SM00849">
    <property type="entry name" value="Lactamase_B"/>
    <property type="match status" value="1"/>
</dbReference>
<keyword evidence="7" id="KW-1185">Reference proteome</keyword>
<dbReference type="Pfam" id="PF00753">
    <property type="entry name" value="Lactamase_B"/>
    <property type="match status" value="1"/>
</dbReference>
<organism evidence="6 7">
    <name type="scientific">Flavobacterium chungnamense</name>
    <dbReference type="NCBI Taxonomy" id="706182"/>
    <lineage>
        <taxon>Bacteria</taxon>
        <taxon>Pseudomonadati</taxon>
        <taxon>Bacteroidota</taxon>
        <taxon>Flavobacteriia</taxon>
        <taxon>Flavobacteriales</taxon>
        <taxon>Flavobacteriaceae</taxon>
        <taxon>Flavobacterium</taxon>
    </lineage>
</organism>
<dbReference type="Proteomes" id="UP001500426">
    <property type="component" value="Unassembled WGS sequence"/>
</dbReference>
<comment type="cofactor">
    <cofactor evidence="1">
        <name>Zn(2+)</name>
        <dbReference type="ChEBI" id="CHEBI:29105"/>
    </cofactor>
</comment>